<keyword evidence="1" id="KW-0732">Signal</keyword>
<comment type="caution">
    <text evidence="2">The sequence shown here is derived from an EMBL/GenBank/DDBJ whole genome shotgun (WGS) entry which is preliminary data.</text>
</comment>
<dbReference type="PANTHER" id="PTHR12277">
    <property type="entry name" value="ALPHA/BETA HYDROLASE DOMAIN-CONTAINING PROTEIN"/>
    <property type="match status" value="1"/>
</dbReference>
<protein>
    <submittedName>
        <fullName evidence="2">Alpha/beta fold hydrolase</fullName>
    </submittedName>
</protein>
<dbReference type="EMBL" id="BAAATA010000005">
    <property type="protein sequence ID" value="GAA2478335.1"/>
    <property type="molecule type" value="Genomic_DNA"/>
</dbReference>
<feature type="signal peptide" evidence="1">
    <location>
        <begin position="1"/>
        <end position="23"/>
    </location>
</feature>
<evidence type="ECO:0000313" key="3">
    <source>
        <dbReference type="Proteomes" id="UP001501358"/>
    </source>
</evidence>
<dbReference type="Proteomes" id="UP001501358">
    <property type="component" value="Unassembled WGS sequence"/>
</dbReference>
<reference evidence="2 3" key="1">
    <citation type="journal article" date="2019" name="Int. J. Syst. Evol. Microbiol.">
        <title>The Global Catalogue of Microorganisms (GCM) 10K type strain sequencing project: providing services to taxonomists for standard genome sequencing and annotation.</title>
        <authorList>
            <consortium name="The Broad Institute Genomics Platform"/>
            <consortium name="The Broad Institute Genome Sequencing Center for Infectious Disease"/>
            <person name="Wu L."/>
            <person name="Ma J."/>
        </authorList>
    </citation>
    <scope>NUCLEOTIDE SEQUENCE [LARGE SCALE GENOMIC DNA]</scope>
    <source>
        <strain evidence="2 3">JCM 6307</strain>
    </source>
</reference>
<evidence type="ECO:0000256" key="1">
    <source>
        <dbReference type="SAM" id="SignalP"/>
    </source>
</evidence>
<evidence type="ECO:0000313" key="2">
    <source>
        <dbReference type="EMBL" id="GAA2478335.1"/>
    </source>
</evidence>
<gene>
    <name evidence="2" type="ORF">GCM10010406_13100</name>
</gene>
<keyword evidence="3" id="KW-1185">Reference proteome</keyword>
<sequence length="367" mass="39114">MRWTTAAAVAATTVIGAGTAAVAAGRHVSDLSLKPSVDGPGTAGPLTVHWADEERIALTRTVESLRPGRYGLTGRGVHAAVGELLSTAGDTVTRRLERVQRGLLRPGTEVRITPQVYVGDPGGTLGLDFGNVAVAGELGPMPAWLVPAPRDVWVITVHGLGTTREHPMVVMPALNRLRMPVLDVSYRNDPGAPRTADRIGRFGEAEWRDVDAAIRHAVDHGARRVVLYGWSVGATAVLHAAERSPLRERVAGTVLDSPVLDWRAALRATARGHGVSGALVALGVRAAQGRTGLDAGPPALPRPAVPVLLVHGPDDRIAPFETSRRLAELYPDLISVRTVPRAGHQCMWNADPEAYETTLRRFLTPLL</sequence>
<dbReference type="SUPFAM" id="SSF53474">
    <property type="entry name" value="alpha/beta-Hydrolases"/>
    <property type="match status" value="1"/>
</dbReference>
<dbReference type="RefSeq" id="WP_344382149.1">
    <property type="nucleotide sequence ID" value="NZ_BAAATA010000005.1"/>
</dbReference>
<dbReference type="InterPro" id="IPR029058">
    <property type="entry name" value="AB_hydrolase_fold"/>
</dbReference>
<proteinExistence type="predicted"/>
<dbReference type="Gene3D" id="3.40.50.1820">
    <property type="entry name" value="alpha/beta hydrolase"/>
    <property type="match status" value="1"/>
</dbReference>
<dbReference type="PANTHER" id="PTHR12277:SF79">
    <property type="entry name" value="XAA-PRO DIPEPTIDYL-PEPTIDASE-RELATED"/>
    <property type="match status" value="1"/>
</dbReference>
<dbReference type="GO" id="GO:0016787">
    <property type="term" value="F:hydrolase activity"/>
    <property type="evidence" value="ECO:0007669"/>
    <property type="project" value="UniProtKB-KW"/>
</dbReference>
<accession>A0ABN3L5T8</accession>
<organism evidence="2 3">
    <name type="scientific">Streptomyces thermolineatus</name>
    <dbReference type="NCBI Taxonomy" id="44033"/>
    <lineage>
        <taxon>Bacteria</taxon>
        <taxon>Bacillati</taxon>
        <taxon>Actinomycetota</taxon>
        <taxon>Actinomycetes</taxon>
        <taxon>Kitasatosporales</taxon>
        <taxon>Streptomycetaceae</taxon>
        <taxon>Streptomyces</taxon>
    </lineage>
</organism>
<keyword evidence="2" id="KW-0378">Hydrolase</keyword>
<feature type="chain" id="PRO_5047322000" evidence="1">
    <location>
        <begin position="24"/>
        <end position="367"/>
    </location>
</feature>
<name>A0ABN3L5T8_9ACTN</name>